<name>A0ACB8UUK7_9EURO</name>
<accession>A0ACB8UUK7</accession>
<protein>
    <submittedName>
        <fullName evidence="1">Uncharacterized protein</fullName>
    </submittedName>
</protein>
<organism evidence="1">
    <name type="scientific">Ophidiomyces ophidiicola</name>
    <dbReference type="NCBI Taxonomy" id="1387563"/>
    <lineage>
        <taxon>Eukaryota</taxon>
        <taxon>Fungi</taxon>
        <taxon>Dikarya</taxon>
        <taxon>Ascomycota</taxon>
        <taxon>Pezizomycotina</taxon>
        <taxon>Eurotiomycetes</taxon>
        <taxon>Eurotiomycetidae</taxon>
        <taxon>Onygenales</taxon>
        <taxon>Onygenaceae</taxon>
        <taxon>Ophidiomyces</taxon>
    </lineage>
</organism>
<comment type="caution">
    <text evidence="1">The sequence shown here is derived from an EMBL/GenBank/DDBJ whole genome shotgun (WGS) entry which is preliminary data.</text>
</comment>
<reference evidence="1" key="1">
    <citation type="journal article" date="2022" name="bioRxiv">
        <title>Population genetic analysis of Ophidiomyces ophidiicola, the causative agent of snake fungal disease, indicates recent introductions to the USA.</title>
        <authorList>
            <person name="Ladner J.T."/>
            <person name="Palmer J.M."/>
            <person name="Ettinger C.L."/>
            <person name="Stajich J.E."/>
            <person name="Farrell T.M."/>
            <person name="Glorioso B.M."/>
            <person name="Lawson B."/>
            <person name="Price S.J."/>
            <person name="Stengle A.G."/>
            <person name="Grear D.A."/>
            <person name="Lorch J.M."/>
        </authorList>
    </citation>
    <scope>NUCLEOTIDE SEQUENCE</scope>
    <source>
        <strain evidence="1">NWHC 24266-5</strain>
    </source>
</reference>
<proteinExistence type="predicted"/>
<gene>
    <name evidence="1" type="ORF">LOY88_004096</name>
</gene>
<dbReference type="EMBL" id="JALBCA010000058">
    <property type="protein sequence ID" value="KAI2385478.1"/>
    <property type="molecule type" value="Genomic_DNA"/>
</dbReference>
<evidence type="ECO:0000313" key="1">
    <source>
        <dbReference type="EMBL" id="KAI2385478.1"/>
    </source>
</evidence>
<sequence length="754" mass="82150">MPASDDRSGESVPPPAQATDSLPILCRTTSPALPSDSPVSSSLPRHITTARLASPIPNNPEFPEAGGRQAFITTQATPDGQQDFTVKDTPSPALQPSTSTLTSKLCTVSPPPTNHESQPRSSSPVPANNDINSAQVIPGQVDDTSRNVAALTEDPEIVRRHLVQPQGSSDGLNDNSSGSESGSGKASNGADEFSSLQLQGGDITRPVYRWAEEAEAQETTRRRRSFDMPRPEPEHATMDIGSIKVPGGFRRDYLRRTAVAPESNSLRPSAGYDRHTSPPQLPTQSFLEFLTLYGHFAGEELEEDDEALGPDEYFVPELWTEGEEEPCEETSLLPPGAPGKHPRRHRERAPKATNSATGAMLLLLKSFVGTGILFLPRAFLNGGMLFSSVVLIAVSLLSYYCFILLIKTRSKIDGSFGDIGGILYGKHMRRVILGSIALSQFGFVAAYTVFVSTNLQAFVLAITECKTFISIQFLILMQLLIFLPLSLIRDISKLAFTALIADAFILLGIVYLYGVDIRTIVDQGGIADIKAFNPQSWQLLIGTAIFTYEGVGLIIPIQESMKQPQQFPRVLALCMIVITVIFLSSGVLGYATFGSKTETVVLLNLPQNDKFVNGVQFLYSIAILLSTPLQLFPAIRIMENGLFTRSGKYNPGIKWKKNIFRFVLVIFCALVAWGGAADLDKFVALVGSFACVPLVYVYPPLLHWKAIATTRFQRWSDITLAVFGTIVCVYTTTLTITNWAAGSSDPRTPGYCDV</sequence>